<reference evidence="2 3" key="1">
    <citation type="submission" date="2015-01" db="EMBL/GenBank/DDBJ databases">
        <title>Evolution of Trichinella species and genotypes.</title>
        <authorList>
            <person name="Korhonen P.K."/>
            <person name="Edoardo P."/>
            <person name="Giuseppe L.R."/>
            <person name="Gasser R.B."/>
        </authorList>
    </citation>
    <scope>NUCLEOTIDE SEQUENCE [LARGE SCALE GENOMIC DNA]</scope>
    <source>
        <strain evidence="2">ISS141</strain>
    </source>
</reference>
<feature type="region of interest" description="Disordered" evidence="1">
    <location>
        <begin position="34"/>
        <end position="60"/>
    </location>
</feature>
<evidence type="ECO:0000313" key="2">
    <source>
        <dbReference type="EMBL" id="KRX97310.1"/>
    </source>
</evidence>
<dbReference type="EMBL" id="JYDU01000033">
    <property type="protein sequence ID" value="KRX97310.1"/>
    <property type="molecule type" value="Genomic_DNA"/>
</dbReference>
<organism evidence="2 3">
    <name type="scientific">Trichinella pseudospiralis</name>
    <name type="common">Parasitic roundworm</name>
    <dbReference type="NCBI Taxonomy" id="6337"/>
    <lineage>
        <taxon>Eukaryota</taxon>
        <taxon>Metazoa</taxon>
        <taxon>Ecdysozoa</taxon>
        <taxon>Nematoda</taxon>
        <taxon>Enoplea</taxon>
        <taxon>Dorylaimia</taxon>
        <taxon>Trichinellida</taxon>
        <taxon>Trichinellidae</taxon>
        <taxon>Trichinella</taxon>
    </lineage>
</organism>
<evidence type="ECO:0000256" key="1">
    <source>
        <dbReference type="SAM" id="MobiDB-lite"/>
    </source>
</evidence>
<protein>
    <submittedName>
        <fullName evidence="2">Uncharacterized protein</fullName>
    </submittedName>
</protein>
<sequence length="136" mass="15359">MSMSMSAYTNSVENVARPSFRAVQISRKTHDSWRSVRFRRTPNTTTTRQGKRNSSRPTKITDDSIGVSKFPYCTLSLKKYHGDEHVQFCCFAVRPLRSAWSSCKENSMSAFSISVSNGAIIQSGTVVLKTYFKVFP</sequence>
<accession>A0A0V0YA60</accession>
<name>A0A0V0YA60_TRIPS</name>
<dbReference type="AlphaFoldDB" id="A0A0V0YA60"/>
<proteinExistence type="predicted"/>
<dbReference type="Proteomes" id="UP000054815">
    <property type="component" value="Unassembled WGS sequence"/>
</dbReference>
<gene>
    <name evidence="2" type="ORF">T4E_8856</name>
</gene>
<comment type="caution">
    <text evidence="2">The sequence shown here is derived from an EMBL/GenBank/DDBJ whole genome shotgun (WGS) entry which is preliminary data.</text>
</comment>
<evidence type="ECO:0000313" key="3">
    <source>
        <dbReference type="Proteomes" id="UP000054815"/>
    </source>
</evidence>